<keyword evidence="5" id="KW-0732">Signal</keyword>
<dbReference type="SUPFAM" id="SSF52833">
    <property type="entry name" value="Thioredoxin-like"/>
    <property type="match status" value="1"/>
</dbReference>
<dbReference type="GO" id="GO:0046872">
    <property type="term" value="F:metal ion binding"/>
    <property type="evidence" value="ECO:0007669"/>
    <property type="project" value="UniProtKB-KW"/>
</dbReference>
<protein>
    <submittedName>
        <fullName evidence="7">SCO family protein</fullName>
    </submittedName>
</protein>
<dbReference type="PROSITE" id="PS51352">
    <property type="entry name" value="THIOREDOXIN_2"/>
    <property type="match status" value="1"/>
</dbReference>
<feature type="binding site" evidence="3">
    <location>
        <position position="73"/>
    </location>
    <ligand>
        <name>Cu cation</name>
        <dbReference type="ChEBI" id="CHEBI:23378"/>
    </ligand>
</feature>
<feature type="chain" id="PRO_5043432378" evidence="5">
    <location>
        <begin position="35"/>
        <end position="202"/>
    </location>
</feature>
<comment type="similarity">
    <text evidence="1">Belongs to the SCO1/2 family.</text>
</comment>
<dbReference type="Gene3D" id="3.40.30.10">
    <property type="entry name" value="Glutaredoxin"/>
    <property type="match status" value="1"/>
</dbReference>
<feature type="disulfide bond" description="Redox-active" evidence="4">
    <location>
        <begin position="73"/>
        <end position="77"/>
    </location>
</feature>
<dbReference type="PANTHER" id="PTHR12151">
    <property type="entry name" value="ELECTRON TRANSPORT PROTIN SCO1/SENC FAMILY MEMBER"/>
    <property type="match status" value="1"/>
</dbReference>
<evidence type="ECO:0000313" key="8">
    <source>
        <dbReference type="Proteomes" id="UP000429484"/>
    </source>
</evidence>
<dbReference type="Proteomes" id="UP000429484">
    <property type="component" value="Unassembled WGS sequence"/>
</dbReference>
<evidence type="ECO:0000256" key="1">
    <source>
        <dbReference type="ARBA" id="ARBA00010996"/>
    </source>
</evidence>
<organism evidence="7 8">
    <name type="scientific">Rhizobium meliloti</name>
    <name type="common">Ensifer meliloti</name>
    <name type="synonym">Sinorhizobium meliloti</name>
    <dbReference type="NCBI Taxonomy" id="382"/>
    <lineage>
        <taxon>Bacteria</taxon>
        <taxon>Pseudomonadati</taxon>
        <taxon>Pseudomonadota</taxon>
        <taxon>Alphaproteobacteria</taxon>
        <taxon>Hyphomicrobiales</taxon>
        <taxon>Rhizobiaceae</taxon>
        <taxon>Sinorhizobium/Ensifer group</taxon>
        <taxon>Sinorhizobium</taxon>
    </lineage>
</organism>
<comment type="caution">
    <text evidence="7">The sequence shown here is derived from an EMBL/GenBank/DDBJ whole genome shotgun (WGS) entry which is preliminary data.</text>
</comment>
<dbReference type="CDD" id="cd02968">
    <property type="entry name" value="SCO"/>
    <property type="match status" value="1"/>
</dbReference>
<evidence type="ECO:0000256" key="3">
    <source>
        <dbReference type="PIRSR" id="PIRSR603782-1"/>
    </source>
</evidence>
<dbReference type="EMBL" id="WISR01000240">
    <property type="protein sequence ID" value="MQW36779.1"/>
    <property type="molecule type" value="Genomic_DNA"/>
</dbReference>
<feature type="binding site" evidence="3">
    <location>
        <position position="163"/>
    </location>
    <ligand>
        <name>Cu cation</name>
        <dbReference type="ChEBI" id="CHEBI:23378"/>
    </ligand>
</feature>
<gene>
    <name evidence="7" type="ORF">GHK53_29405</name>
</gene>
<dbReference type="PANTHER" id="PTHR12151:SF25">
    <property type="entry name" value="LINALOOL DEHYDRATASE_ISOMERASE DOMAIN-CONTAINING PROTEIN"/>
    <property type="match status" value="1"/>
</dbReference>
<dbReference type="RefSeq" id="WP_014527942.1">
    <property type="nucleotide sequence ID" value="NZ_CP021794.1"/>
</dbReference>
<feature type="binding site" evidence="3">
    <location>
        <position position="77"/>
    </location>
    <ligand>
        <name>Cu cation</name>
        <dbReference type="ChEBI" id="CHEBI:23378"/>
    </ligand>
</feature>
<proteinExistence type="inferred from homology"/>
<evidence type="ECO:0000259" key="6">
    <source>
        <dbReference type="PROSITE" id="PS51352"/>
    </source>
</evidence>
<keyword evidence="4" id="KW-1015">Disulfide bond</keyword>
<dbReference type="InterPro" id="IPR013766">
    <property type="entry name" value="Thioredoxin_domain"/>
</dbReference>
<feature type="signal peptide" evidence="5">
    <location>
        <begin position="1"/>
        <end position="34"/>
    </location>
</feature>
<reference evidence="7 8" key="1">
    <citation type="journal article" date="2013" name="Genome Biol.">
        <title>Comparative genomics of the core and accessory genomes of 48 Sinorhizobium strains comprising five genospecies.</title>
        <authorList>
            <person name="Sugawara M."/>
            <person name="Epstein B."/>
            <person name="Badgley B.D."/>
            <person name="Unno T."/>
            <person name="Xu L."/>
            <person name="Reese J."/>
            <person name="Gyaneshwar P."/>
            <person name="Denny R."/>
            <person name="Mudge J."/>
            <person name="Bharti A.K."/>
            <person name="Farmer A.D."/>
            <person name="May G.D."/>
            <person name="Woodward J.E."/>
            <person name="Medigue C."/>
            <person name="Vallenet D."/>
            <person name="Lajus A."/>
            <person name="Rouy Z."/>
            <person name="Martinez-Vaz B."/>
            <person name="Tiffin P."/>
            <person name="Young N.D."/>
            <person name="Sadowsky M.J."/>
        </authorList>
    </citation>
    <scope>NUCLEOTIDE SEQUENCE [LARGE SCALE GENOMIC DNA]</scope>
    <source>
        <strain evidence="7 8">N6B1</strain>
    </source>
</reference>
<evidence type="ECO:0000313" key="7">
    <source>
        <dbReference type="EMBL" id="MQW36779.1"/>
    </source>
</evidence>
<name>A0AAW9U038_RHIML</name>
<sequence>MEGRNDPHRASTFHRAFFYGLVCAAVFVTMPAFAASPATVGGPFNLIAPDGAVVTDARFRGKWMLVFFGYTYCPDLCPTTLSEIAIALDRLGPEAARVQPIFITVDPERDTPEVMGQYTGAIDRRILGLTGDKQQIAAVSHKYGAYSERHPPDPGTGDYVVDHSTYIYIMNPSGKFVRGLQAGTPGDAMADTLQRLMRQNGE</sequence>
<dbReference type="Pfam" id="PF02630">
    <property type="entry name" value="SCO1-SenC"/>
    <property type="match status" value="1"/>
</dbReference>
<accession>A0AAW9U038</accession>
<evidence type="ECO:0000256" key="5">
    <source>
        <dbReference type="SAM" id="SignalP"/>
    </source>
</evidence>
<dbReference type="InterPro" id="IPR003782">
    <property type="entry name" value="SCO1/SenC"/>
</dbReference>
<evidence type="ECO:0000256" key="4">
    <source>
        <dbReference type="PIRSR" id="PIRSR603782-2"/>
    </source>
</evidence>
<keyword evidence="2 3" id="KW-0186">Copper</keyword>
<dbReference type="AlphaFoldDB" id="A0AAW9U038"/>
<dbReference type="InterPro" id="IPR036249">
    <property type="entry name" value="Thioredoxin-like_sf"/>
</dbReference>
<feature type="domain" description="Thioredoxin" evidence="6">
    <location>
        <begin position="24"/>
        <end position="202"/>
    </location>
</feature>
<dbReference type="FunFam" id="3.40.30.10:FF:000013">
    <property type="entry name" value="Blast:Protein SCO1 homolog, mitochondrial"/>
    <property type="match status" value="1"/>
</dbReference>
<keyword evidence="3" id="KW-0479">Metal-binding</keyword>
<evidence type="ECO:0000256" key="2">
    <source>
        <dbReference type="ARBA" id="ARBA00023008"/>
    </source>
</evidence>